<protein>
    <submittedName>
        <fullName evidence="2">Uncharacterized protein</fullName>
    </submittedName>
</protein>
<feature type="compositionally biased region" description="Polar residues" evidence="1">
    <location>
        <begin position="467"/>
        <end position="477"/>
    </location>
</feature>
<dbReference type="EMBL" id="JARBHB010000003">
    <property type="protein sequence ID" value="KAJ8889774.1"/>
    <property type="molecule type" value="Genomic_DNA"/>
</dbReference>
<accession>A0ABQ9HZJ5</accession>
<evidence type="ECO:0000256" key="1">
    <source>
        <dbReference type="SAM" id="MobiDB-lite"/>
    </source>
</evidence>
<dbReference type="Proteomes" id="UP001159363">
    <property type="component" value="Chromosome 3"/>
</dbReference>
<comment type="caution">
    <text evidence="2">The sequence shown here is derived from an EMBL/GenBank/DDBJ whole genome shotgun (WGS) entry which is preliminary data.</text>
</comment>
<organism evidence="2 3">
    <name type="scientific">Dryococelus australis</name>
    <dbReference type="NCBI Taxonomy" id="614101"/>
    <lineage>
        <taxon>Eukaryota</taxon>
        <taxon>Metazoa</taxon>
        <taxon>Ecdysozoa</taxon>
        <taxon>Arthropoda</taxon>
        <taxon>Hexapoda</taxon>
        <taxon>Insecta</taxon>
        <taxon>Pterygota</taxon>
        <taxon>Neoptera</taxon>
        <taxon>Polyneoptera</taxon>
        <taxon>Phasmatodea</taxon>
        <taxon>Verophasmatodea</taxon>
        <taxon>Anareolatae</taxon>
        <taxon>Phasmatidae</taxon>
        <taxon>Eurycanthinae</taxon>
        <taxon>Dryococelus</taxon>
    </lineage>
</organism>
<gene>
    <name evidence="2" type="ORF">PR048_009277</name>
</gene>
<feature type="region of interest" description="Disordered" evidence="1">
    <location>
        <begin position="445"/>
        <end position="477"/>
    </location>
</feature>
<proteinExistence type="predicted"/>
<keyword evidence="3" id="KW-1185">Reference proteome</keyword>
<evidence type="ECO:0000313" key="3">
    <source>
        <dbReference type="Proteomes" id="UP001159363"/>
    </source>
</evidence>
<sequence>MAYDPINTTVVQRSAVFGEGHLSRCGREVKCGRGVLGVNGREDVKPGERSLLCMRESDKDGTATHIKCAIATTYKALNWRAACTSGTFSGDPIILMPENLKLPFYPPTDGIVRHDSHLRKAGVIRPGIEPGSPWWGASRQAAQPPRANFTVNNLYSHEWLAVNRGRTRRRAGNTRPRFVTRAGTGHAPRTTHNRARPTKALSFGSLSYLLCAGSLSRDCLHLALHLREVLGRGYTGCRTTSLKQVQLLKKLHYLRTSSDRSCFSFKENSFHKKFRTTSLLCCAPIDCFERQRVYNFVLSLCTRSFALSRALSDELRRPESVLSDIIMTSSREQDYDRALFGPIETRSQSALSCSHCREYVIMTSERTLSGRLNMSERVPLNMISRLSASAVCMTSQRNERVVVVIPQSESLREPEAVLSPGCPKECSLERSPPSALMHSRFHSSVSHPLDQSSHEHLTRRRPAISSRRPQLTSLAHTRQAASIKDCRPLGCGSGRRSVTPTSLAVVGIHGIPRRGDQEAASASFLEEGRARWVSDYGAGSALTRFVAIIGPFIPDTVDGSPIPPHDNYFVIKHKTPACLFMPQRIPDSHSQIGCARLWVQALCFIGYCMLRVSLLQSYREYYQALIGERRSNMCPASNATLLAGICGCWNVRLGKLEIPEKTRRPAASCGTIPTCGKSGSDPAGNRTRFALVRVQSRHFCSLERLKLYCCISTRILTIGCSRGSMETFQRTCLLGAAVVERFDHSPSTKANRVQSPAGILPNFLK</sequence>
<name>A0ABQ9HZJ5_9NEOP</name>
<reference evidence="2 3" key="1">
    <citation type="submission" date="2023-02" db="EMBL/GenBank/DDBJ databases">
        <title>LHISI_Scaffold_Assembly.</title>
        <authorList>
            <person name="Stuart O.P."/>
            <person name="Cleave R."/>
            <person name="Magrath M.J.L."/>
            <person name="Mikheyev A.S."/>
        </authorList>
    </citation>
    <scope>NUCLEOTIDE SEQUENCE [LARGE SCALE GENOMIC DNA]</scope>
    <source>
        <strain evidence="2">Daus_M_001</strain>
        <tissue evidence="2">Leg muscle</tissue>
    </source>
</reference>
<evidence type="ECO:0000313" key="2">
    <source>
        <dbReference type="EMBL" id="KAJ8889774.1"/>
    </source>
</evidence>